<dbReference type="GO" id="GO:0016853">
    <property type="term" value="F:isomerase activity"/>
    <property type="evidence" value="ECO:0007669"/>
    <property type="project" value="UniProtKB-KW"/>
</dbReference>
<organism evidence="4 5">
    <name type="scientific">Campylobacter geochelonis</name>
    <dbReference type="NCBI Taxonomy" id="1780362"/>
    <lineage>
        <taxon>Bacteria</taxon>
        <taxon>Pseudomonadati</taxon>
        <taxon>Campylobacterota</taxon>
        <taxon>Epsilonproteobacteria</taxon>
        <taxon>Campylobacterales</taxon>
        <taxon>Campylobacteraceae</taxon>
        <taxon>Campylobacter</taxon>
    </lineage>
</organism>
<gene>
    <name evidence="4" type="ORF">ERS672216_00137</name>
</gene>
<sequence>MPFINIKLTSPMPDTKLQDKIAKEITDIMVKNLGKVPQRTVVCFEEVPAEGFYFGGESVAEIRKKG</sequence>
<accession>A0A128EPF1</accession>
<evidence type="ECO:0000313" key="5">
    <source>
        <dbReference type="Proteomes" id="UP000069632"/>
    </source>
</evidence>
<name>A0A128EPF1_9BACT</name>
<dbReference type="PANTHER" id="PTHR35530">
    <property type="entry name" value="TAUTOMERASE-RELATED"/>
    <property type="match status" value="1"/>
</dbReference>
<dbReference type="RefSeq" id="WP_075493778.1">
    <property type="nucleotide sequence ID" value="NZ_CP053844.1"/>
</dbReference>
<comment type="similarity">
    <text evidence="1">Belongs to the 4-oxalocrotonate tautomerase family.</text>
</comment>
<reference evidence="4 5" key="1">
    <citation type="submission" date="2016-02" db="EMBL/GenBank/DDBJ databases">
        <authorList>
            <consortium name="Pathogen Informatics"/>
        </authorList>
    </citation>
    <scope>NUCLEOTIDE SEQUENCE [LARGE SCALE GENOMIC DNA]</scope>
    <source>
        <strain evidence="4 5">RC20</strain>
    </source>
</reference>
<dbReference type="InterPro" id="IPR014347">
    <property type="entry name" value="Tautomerase/MIF_sf"/>
</dbReference>
<dbReference type="PANTHER" id="PTHR35530:SF2">
    <property type="entry name" value="BSL4019 PROTEIN"/>
    <property type="match status" value="1"/>
</dbReference>
<evidence type="ECO:0000256" key="2">
    <source>
        <dbReference type="ARBA" id="ARBA00023235"/>
    </source>
</evidence>
<protein>
    <submittedName>
        <fullName evidence="4">4-oxalocrotonate tautomerase</fullName>
        <ecNumber evidence="4">5.3.2.-</ecNumber>
    </submittedName>
</protein>
<dbReference type="Gene3D" id="3.30.429.10">
    <property type="entry name" value="Macrophage Migration Inhibitory Factor"/>
    <property type="match status" value="1"/>
</dbReference>
<proteinExistence type="inferred from homology"/>
<keyword evidence="5" id="KW-1185">Reference proteome</keyword>
<dbReference type="EC" id="5.3.2.-" evidence="4"/>
<dbReference type="InterPro" id="IPR004370">
    <property type="entry name" value="4-OT-like_dom"/>
</dbReference>
<dbReference type="SUPFAM" id="SSF55331">
    <property type="entry name" value="Tautomerase/MIF"/>
    <property type="match status" value="1"/>
</dbReference>
<dbReference type="Pfam" id="PF01361">
    <property type="entry name" value="Tautomerase"/>
    <property type="match status" value="1"/>
</dbReference>
<keyword evidence="2 4" id="KW-0413">Isomerase</keyword>
<dbReference type="Proteomes" id="UP000069632">
    <property type="component" value="Unassembled WGS sequence"/>
</dbReference>
<feature type="domain" description="4-oxalocrotonate tautomerase-like" evidence="3">
    <location>
        <begin position="2"/>
        <end position="60"/>
    </location>
</feature>
<dbReference type="AlphaFoldDB" id="A0A128EPF1"/>
<evidence type="ECO:0000256" key="1">
    <source>
        <dbReference type="ARBA" id="ARBA00006723"/>
    </source>
</evidence>
<dbReference type="EMBL" id="FIZP01000001">
    <property type="protein sequence ID" value="CZE45989.1"/>
    <property type="molecule type" value="Genomic_DNA"/>
</dbReference>
<evidence type="ECO:0000259" key="3">
    <source>
        <dbReference type="Pfam" id="PF01361"/>
    </source>
</evidence>
<evidence type="ECO:0000313" key="4">
    <source>
        <dbReference type="EMBL" id="CZE45989.1"/>
    </source>
</evidence>
<dbReference type="OrthoDB" id="5357579at2"/>